<proteinExistence type="predicted"/>
<evidence type="ECO:0008006" key="4">
    <source>
        <dbReference type="Google" id="ProtNLM"/>
    </source>
</evidence>
<comment type="caution">
    <text evidence="2">The sequence shown here is derived from an EMBL/GenBank/DDBJ whole genome shotgun (WGS) entry which is preliminary data.</text>
</comment>
<keyword evidence="3" id="KW-1185">Reference proteome</keyword>
<evidence type="ECO:0000313" key="3">
    <source>
        <dbReference type="Proteomes" id="UP000280346"/>
    </source>
</evidence>
<organism evidence="2 3">
    <name type="scientific">Azospirillum doebereinerae</name>
    <dbReference type="NCBI Taxonomy" id="92933"/>
    <lineage>
        <taxon>Bacteria</taxon>
        <taxon>Pseudomonadati</taxon>
        <taxon>Pseudomonadota</taxon>
        <taxon>Alphaproteobacteria</taxon>
        <taxon>Rhodospirillales</taxon>
        <taxon>Azospirillaceae</taxon>
        <taxon>Azospirillum</taxon>
    </lineage>
</organism>
<accession>A0A3S0V5I1</accession>
<feature type="signal peptide" evidence="1">
    <location>
        <begin position="1"/>
        <end position="28"/>
    </location>
</feature>
<name>A0A3S0V5I1_9PROT</name>
<sequence length="135" mass="13977">MTAVRRGLALGALAVAAMALAIPGSAAARGSVSFGIGVGPIFPSYGYYEPHRHYGPPPVVMYAPPPPPVVVYGQPPAVVYAPPPSVAADPTGPVYRSANGQQCREYQSTILIGGRPQPSFGTACLMADGTWRIVN</sequence>
<dbReference type="EMBL" id="RZIJ01000012">
    <property type="protein sequence ID" value="RUQ69263.1"/>
    <property type="molecule type" value="Genomic_DNA"/>
</dbReference>
<dbReference type="Proteomes" id="UP000280346">
    <property type="component" value="Unassembled WGS sequence"/>
</dbReference>
<reference evidence="2 3" key="1">
    <citation type="submission" date="2018-12" db="EMBL/GenBank/DDBJ databases">
        <authorList>
            <person name="Yang Y."/>
        </authorList>
    </citation>
    <scope>NUCLEOTIDE SEQUENCE [LARGE SCALE GENOMIC DNA]</scope>
    <source>
        <strain evidence="2 3">GSF71</strain>
    </source>
</reference>
<evidence type="ECO:0000256" key="1">
    <source>
        <dbReference type="SAM" id="SignalP"/>
    </source>
</evidence>
<dbReference type="OrthoDB" id="7307777at2"/>
<gene>
    <name evidence="2" type="ORF">EJ913_15945</name>
</gene>
<dbReference type="RefSeq" id="WP_126999588.1">
    <property type="nucleotide sequence ID" value="NZ_JAKOAR010000017.1"/>
</dbReference>
<dbReference type="AlphaFoldDB" id="A0A3S0V5I1"/>
<keyword evidence="1" id="KW-0732">Signal</keyword>
<feature type="chain" id="PRO_5018704353" description="Surface antigen domain-containing protein" evidence="1">
    <location>
        <begin position="29"/>
        <end position="135"/>
    </location>
</feature>
<protein>
    <recommendedName>
        <fullName evidence="4">Surface antigen domain-containing protein</fullName>
    </recommendedName>
</protein>
<evidence type="ECO:0000313" key="2">
    <source>
        <dbReference type="EMBL" id="RUQ69263.1"/>
    </source>
</evidence>